<feature type="transmembrane region" description="Helical" evidence="1">
    <location>
        <begin position="705"/>
        <end position="724"/>
    </location>
</feature>
<feature type="transmembrane region" description="Helical" evidence="1">
    <location>
        <begin position="1200"/>
        <end position="1223"/>
    </location>
</feature>
<keyword evidence="1" id="KW-0472">Membrane</keyword>
<feature type="transmembrane region" description="Helical" evidence="1">
    <location>
        <begin position="218"/>
        <end position="245"/>
    </location>
</feature>
<comment type="caution">
    <text evidence="2">The sequence shown here is derived from an EMBL/GenBank/DDBJ whole genome shotgun (WGS) entry which is preliminary data.</text>
</comment>
<feature type="transmembrane region" description="Helical" evidence="1">
    <location>
        <begin position="633"/>
        <end position="653"/>
    </location>
</feature>
<evidence type="ECO:0000313" key="3">
    <source>
        <dbReference type="Proteomes" id="UP000887458"/>
    </source>
</evidence>
<feature type="transmembrane region" description="Helical" evidence="1">
    <location>
        <begin position="581"/>
        <end position="599"/>
    </location>
</feature>
<keyword evidence="1" id="KW-0812">Transmembrane</keyword>
<feature type="transmembrane region" description="Helical" evidence="1">
    <location>
        <begin position="855"/>
        <end position="875"/>
    </location>
</feature>
<keyword evidence="1" id="KW-1133">Transmembrane helix</keyword>
<feature type="transmembrane region" description="Helical" evidence="1">
    <location>
        <begin position="1278"/>
        <end position="1295"/>
    </location>
</feature>
<organism evidence="2 3">
    <name type="scientific">Dermatophagoides pteronyssinus</name>
    <name type="common">European house dust mite</name>
    <dbReference type="NCBI Taxonomy" id="6956"/>
    <lineage>
        <taxon>Eukaryota</taxon>
        <taxon>Metazoa</taxon>
        <taxon>Ecdysozoa</taxon>
        <taxon>Arthropoda</taxon>
        <taxon>Chelicerata</taxon>
        <taxon>Arachnida</taxon>
        <taxon>Acari</taxon>
        <taxon>Acariformes</taxon>
        <taxon>Sarcoptiformes</taxon>
        <taxon>Astigmata</taxon>
        <taxon>Psoroptidia</taxon>
        <taxon>Analgoidea</taxon>
        <taxon>Pyroglyphidae</taxon>
        <taxon>Dermatophagoidinae</taxon>
        <taxon>Dermatophagoides</taxon>
    </lineage>
</organism>
<feature type="transmembrane region" description="Helical" evidence="1">
    <location>
        <begin position="23"/>
        <end position="44"/>
    </location>
</feature>
<feature type="transmembrane region" description="Helical" evidence="1">
    <location>
        <begin position="385"/>
        <end position="408"/>
    </location>
</feature>
<proteinExistence type="predicted"/>
<evidence type="ECO:0000313" key="2">
    <source>
        <dbReference type="EMBL" id="KAH9414393.1"/>
    </source>
</evidence>
<gene>
    <name evidence="2" type="ORF">DERP_012043</name>
</gene>
<dbReference type="EMBL" id="NJHN03000111">
    <property type="protein sequence ID" value="KAH9414393.1"/>
    <property type="molecule type" value="Genomic_DNA"/>
</dbReference>
<feature type="transmembrane region" description="Helical" evidence="1">
    <location>
        <begin position="1050"/>
        <end position="1075"/>
    </location>
</feature>
<feature type="transmembrane region" description="Helical" evidence="1">
    <location>
        <begin position="606"/>
        <end position="627"/>
    </location>
</feature>
<feature type="transmembrane region" description="Helical" evidence="1">
    <location>
        <begin position="353"/>
        <end position="373"/>
    </location>
</feature>
<feature type="transmembrane region" description="Helical" evidence="1">
    <location>
        <begin position="257"/>
        <end position="277"/>
    </location>
</feature>
<sequence>MLIDRLKFHHQFEQLMDTNNRQWWLFEFIILTIQTGRFLFYVILSFMGESVLRSYCPYDTTAAPLFHYFNHQNNGTPLNLTDCRLTSIILAFFFFFILHSQYMIFLTDHNFLAWRLLFDVSNRNYDQYCVSINNGQNMNISKMIIKTLFYRNNFNKTISNSSSKMMHNVLKKMLRKNEKNFLDKLIIQLMLNIDLYKFEKLRLKVFSYAGLKQRIELAITMFTLHCIDVFMMILVISTTFNLGCLKYFNFIHIHMMNLWPLAIIDCINHLYCGYIFIRNCTLYFNFSLISLIYYVLQMNSLNRKLNQVFGNHRNLMNSQLNYLRQLIWQQFQRQHQHMTHCLMYSGLDIWNNAYFIAIILNIPFNILCIYNLIFRYNSLNNRFMYLGFLIFQTFIISTIVLVATLLNFSFHQFKQQLPIIQLCMKKTSSSIKWQVNEFYERLTTTVIGFGIYCGRIAIINFQNSFQLLISYFGFMMIISIYHDKDMNMIQTVIKSLSNEENFNKTISSSLATSPEMMHDSLVRMLNKNHKSFLDKLIIRLMLETNLHKFEKLRLKIFSYAGLNQRIALAMTMFTLHFMDVFLLTFVISTTFTLACLKYFEFIYNHMLNLWPLALFDCIYHLYCGYIALRNAVLYFDFALINFTFFASQMNILNKKIMKIFGKRKSTLINVQLYHLRLLVWRQFQRQHQHMTYCIMYSGHDVWNSVYFMGIMANIPLNIVCLYNIVFKFNSSNNNDFAYLIFLIFQMFVLSTVIAIASKINFCSHQFNRQLPIIQLCIKEPVIKWQINEFYERLTTIDIGFGYYLGNIAFINYRNSFEFFLYFTILNNLESAMLFDRLKYYHQFEQLLDPNNRHWWLFELIMITIQTGRFLFYVWLSFMDESVIRSYCQYDTTAAPLFDYHNHDNDGTSLNITDSCLTSIIWSIYFGFVLHSHYMLFLTNRNSLTWHLLYDISIRNYDHYRNSIVHLQGENMLRTIIKTLNNSNDFNELISDSSPRIIHNYLAKMLRKKHKTFIDKLFIRLMLNIDLHNFAKLRLKVFRYAGLKQRIELTIAMFIIHCLDVFLLTFVISTTLNLACVKYFNFIRIHMWNLWPLALFDCINHLYCGYIFIRNLTFCFNFATISIVFGNRRHMINLRLNYLRQLIWRQFQRQHQHMTYCIMYSGNDVWNSIYFMGIMANIPLNIMCIYNCLFKYDSLNNRFMYLGFLIFQSFVIFNVFLVASLLNFSAHQFKQQLPMIQLYMKDSSIKWQVHEFYERLSTTSNGFGFYCGRIAIINYHNCFQLLMSYFALMLITFTFFHNNNI</sequence>
<protein>
    <recommendedName>
        <fullName evidence="4">Gustatory receptor</fullName>
    </recommendedName>
</protein>
<feature type="transmembrane region" description="Helical" evidence="1">
    <location>
        <begin position="464"/>
        <end position="481"/>
    </location>
</feature>
<feature type="transmembrane region" description="Helical" evidence="1">
    <location>
        <begin position="736"/>
        <end position="756"/>
    </location>
</feature>
<evidence type="ECO:0008006" key="4">
    <source>
        <dbReference type="Google" id="ProtNLM"/>
    </source>
</evidence>
<feature type="transmembrane region" description="Helical" evidence="1">
    <location>
        <begin position="283"/>
        <end position="301"/>
    </location>
</feature>
<feature type="transmembrane region" description="Helical" evidence="1">
    <location>
        <begin position="438"/>
        <end position="458"/>
    </location>
</feature>
<dbReference type="Proteomes" id="UP000887458">
    <property type="component" value="Unassembled WGS sequence"/>
</dbReference>
<feature type="transmembrane region" description="Helical" evidence="1">
    <location>
        <begin position="85"/>
        <end position="105"/>
    </location>
</feature>
<name>A0ABQ8IVN9_DERPT</name>
<feature type="transmembrane region" description="Helical" evidence="1">
    <location>
        <begin position="919"/>
        <end position="937"/>
    </location>
</feature>
<accession>A0ABQ8IVN9</accession>
<evidence type="ECO:0000256" key="1">
    <source>
        <dbReference type="SAM" id="Phobius"/>
    </source>
</evidence>
<feature type="transmembrane region" description="Helical" evidence="1">
    <location>
        <begin position="1168"/>
        <end position="1188"/>
    </location>
</feature>
<reference evidence="2 3" key="1">
    <citation type="journal article" date="2018" name="J. Allergy Clin. Immunol.">
        <title>High-quality assembly of Dermatophagoides pteronyssinus genome and transcriptome reveals a wide range of novel allergens.</title>
        <authorList>
            <person name="Liu X.Y."/>
            <person name="Yang K.Y."/>
            <person name="Wang M.Q."/>
            <person name="Kwok J.S."/>
            <person name="Zeng X."/>
            <person name="Yang Z."/>
            <person name="Xiao X.J."/>
            <person name="Lau C.P."/>
            <person name="Li Y."/>
            <person name="Huang Z.M."/>
            <person name="Ba J.G."/>
            <person name="Yim A.K."/>
            <person name="Ouyang C.Y."/>
            <person name="Ngai S.M."/>
            <person name="Chan T.F."/>
            <person name="Leung E.L."/>
            <person name="Liu L."/>
            <person name="Liu Z.G."/>
            <person name="Tsui S.K."/>
        </authorList>
    </citation>
    <scope>NUCLEOTIDE SEQUENCE [LARGE SCALE GENOMIC DNA]</scope>
    <source>
        <strain evidence="2">Derp</strain>
    </source>
</reference>
<keyword evidence="3" id="KW-1185">Reference proteome</keyword>
<reference evidence="2 3" key="2">
    <citation type="journal article" date="2022" name="Mol. Biol. Evol.">
        <title>Comparative Genomics Reveals Insights into the Divergent Evolution of Astigmatic Mites and Household Pest Adaptations.</title>
        <authorList>
            <person name="Xiong Q."/>
            <person name="Wan A.T."/>
            <person name="Liu X."/>
            <person name="Fung C.S."/>
            <person name="Xiao X."/>
            <person name="Malainual N."/>
            <person name="Hou J."/>
            <person name="Wang L."/>
            <person name="Wang M."/>
            <person name="Yang K.Y."/>
            <person name="Cui Y."/>
            <person name="Leung E.L."/>
            <person name="Nong W."/>
            <person name="Shin S.K."/>
            <person name="Au S.W."/>
            <person name="Jeong K.Y."/>
            <person name="Chew F.T."/>
            <person name="Hui J.H."/>
            <person name="Leung T.F."/>
            <person name="Tungtrongchitr A."/>
            <person name="Zhong N."/>
            <person name="Liu Z."/>
            <person name="Tsui S.K."/>
        </authorList>
    </citation>
    <scope>NUCLEOTIDE SEQUENCE [LARGE SCALE GENOMIC DNA]</scope>
    <source>
        <strain evidence="2">Derp</strain>
    </source>
</reference>